<proteinExistence type="predicted"/>
<protein>
    <recommendedName>
        <fullName evidence="4">F-BAR domain-containing protein</fullName>
    </recommendedName>
</protein>
<dbReference type="InterPro" id="IPR031160">
    <property type="entry name" value="F_BAR_dom"/>
</dbReference>
<dbReference type="SMART" id="SM00055">
    <property type="entry name" value="FCH"/>
    <property type="match status" value="1"/>
</dbReference>
<dbReference type="PANTHER" id="PTHR14166">
    <property type="entry name" value="SLIT-ROBO RHO GTPASE ACTIVATING PROTEIN"/>
    <property type="match status" value="1"/>
</dbReference>
<dbReference type="STRING" id="137246.A0A401RES8"/>
<accession>A0A401RES8</accession>
<feature type="domain" description="F-BAR" evidence="4">
    <location>
        <begin position="33"/>
        <end position="332"/>
    </location>
</feature>
<dbReference type="InterPro" id="IPR027267">
    <property type="entry name" value="AH/BAR_dom_sf"/>
</dbReference>
<dbReference type="OrthoDB" id="5981864at2759"/>
<comment type="caution">
    <text evidence="5">The sequence shown here is derived from an EMBL/GenBank/DDBJ whole genome shotgun (WGS) entry which is preliminary data.</text>
</comment>
<dbReference type="InterPro" id="IPR001060">
    <property type="entry name" value="FCH_dom"/>
</dbReference>
<evidence type="ECO:0000256" key="3">
    <source>
        <dbReference type="SAM" id="MobiDB-lite"/>
    </source>
</evidence>
<dbReference type="Gene3D" id="1.20.1270.60">
    <property type="entry name" value="Arfaptin homology (AH) domain/BAR domain"/>
    <property type="match status" value="1"/>
</dbReference>
<sequence>MFLGSGRRAETRVSRVTWLAFAHSLTSLFCLVAEIRAQLLEQLKCLDQQSEARVQLLQDLQDFFRKKSEIEMDYSKNLEKLAERFMAKTRSAKDHLQFKKDQNILSPVNCWYLLLNQVRRESKDHTTLSDIYLNNIIPRFAQVSDDSVRLFKKSKEIGGQLHEDLMKVLNELYTVMKTYHMYNADCISAEGKLKEAEKQEEKQIGRSVKQDDRMLGRSPDPAANIRFEEKHQRRSSVRKIEKMKEKVKKTMEATLQTIQDMVTVEDFDVADCFQYTNSTESVKSTLSETFMSKPSIAKRRANQQETEQFYFTKLKEYFEGRNLITKLQAKHDLLQKTLGESTNYF</sequence>
<reference evidence="5 6" key="1">
    <citation type="journal article" date="2018" name="Nat. Ecol. Evol.">
        <title>Shark genomes provide insights into elasmobranch evolution and the origin of vertebrates.</title>
        <authorList>
            <person name="Hara Y"/>
            <person name="Yamaguchi K"/>
            <person name="Onimaru K"/>
            <person name="Kadota M"/>
            <person name="Koyanagi M"/>
            <person name="Keeley SD"/>
            <person name="Tatsumi K"/>
            <person name="Tanaka K"/>
            <person name="Motone F"/>
            <person name="Kageyama Y"/>
            <person name="Nozu R"/>
            <person name="Adachi N"/>
            <person name="Nishimura O"/>
            <person name="Nakagawa R"/>
            <person name="Tanegashima C"/>
            <person name="Kiyatake I"/>
            <person name="Matsumoto R"/>
            <person name="Murakumo K"/>
            <person name="Nishida K"/>
            <person name="Terakita A"/>
            <person name="Kuratani S"/>
            <person name="Sato K"/>
            <person name="Hyodo S Kuraku.S."/>
        </authorList>
    </citation>
    <scope>NUCLEOTIDE SEQUENCE [LARGE SCALE GENOMIC DNA]</scope>
</reference>
<dbReference type="EMBL" id="BEZZ01002547">
    <property type="protein sequence ID" value="GCC16658.1"/>
    <property type="molecule type" value="Genomic_DNA"/>
</dbReference>
<evidence type="ECO:0000256" key="2">
    <source>
        <dbReference type="PROSITE-ProRule" id="PRU01077"/>
    </source>
</evidence>
<organism evidence="5 6">
    <name type="scientific">Chiloscyllium punctatum</name>
    <name type="common">Brownbanded bambooshark</name>
    <name type="synonym">Hemiscyllium punctatum</name>
    <dbReference type="NCBI Taxonomy" id="137246"/>
    <lineage>
        <taxon>Eukaryota</taxon>
        <taxon>Metazoa</taxon>
        <taxon>Chordata</taxon>
        <taxon>Craniata</taxon>
        <taxon>Vertebrata</taxon>
        <taxon>Chondrichthyes</taxon>
        <taxon>Elasmobranchii</taxon>
        <taxon>Galeomorphii</taxon>
        <taxon>Galeoidea</taxon>
        <taxon>Orectolobiformes</taxon>
        <taxon>Hemiscylliidae</taxon>
        <taxon>Chiloscyllium</taxon>
    </lineage>
</organism>
<keyword evidence="6" id="KW-1185">Reference proteome</keyword>
<dbReference type="Proteomes" id="UP000287033">
    <property type="component" value="Unassembled WGS sequence"/>
</dbReference>
<dbReference type="AlphaFoldDB" id="A0A401RES8"/>
<gene>
    <name evidence="5" type="ORF">chiPu_0020362</name>
</gene>
<feature type="compositionally biased region" description="Basic and acidic residues" evidence="3">
    <location>
        <begin position="198"/>
        <end position="215"/>
    </location>
</feature>
<feature type="region of interest" description="Disordered" evidence="3">
    <location>
        <begin position="198"/>
        <end position="223"/>
    </location>
</feature>
<dbReference type="Pfam" id="PF00611">
    <property type="entry name" value="FCH"/>
    <property type="match status" value="1"/>
</dbReference>
<dbReference type="PROSITE" id="PS51741">
    <property type="entry name" value="F_BAR"/>
    <property type="match status" value="1"/>
</dbReference>
<evidence type="ECO:0000313" key="6">
    <source>
        <dbReference type="Proteomes" id="UP000287033"/>
    </source>
</evidence>
<evidence type="ECO:0000313" key="5">
    <source>
        <dbReference type="EMBL" id="GCC16658.1"/>
    </source>
</evidence>
<keyword evidence="1 2" id="KW-0175">Coiled coil</keyword>
<dbReference type="SUPFAM" id="SSF103657">
    <property type="entry name" value="BAR/IMD domain-like"/>
    <property type="match status" value="1"/>
</dbReference>
<name>A0A401RES8_CHIPU</name>
<dbReference type="InterPro" id="IPR051627">
    <property type="entry name" value="SLIT-ROBO_RhoGAP"/>
</dbReference>
<evidence type="ECO:0000259" key="4">
    <source>
        <dbReference type="PROSITE" id="PS51741"/>
    </source>
</evidence>
<evidence type="ECO:0000256" key="1">
    <source>
        <dbReference type="ARBA" id="ARBA00023054"/>
    </source>
</evidence>